<sequence length="430" mass="48141">MANRGPQNKKKQVRKSKSSTWKIITAGLLGLVVVALLGIFFFRNVFSSAGNTDYQKADVSTTDLEIYDQKLIGRPATLPSRFYVDSGVDIAYPKEGVKGIYLSATGMGTPQLLQDNINLIDNSGLNSVVIDVKSDWGSITTPLESDNPLIGKFLDQTFDVKEMMKIFEEKQIYPIARITTFKDTFAAEEHPEWSFKRSNGEIWKDASGQTFLNPYNKETWDYIVDVAQAAAKAGFKDIQFDYVRFPKGFETFGTSLEYDMGDYAEYGKDSIEARQKAITDFLAYAHDALQPYGVNVSADIFGYVTTTGSAPGIGQNYHDIAEQVDAISAMIYPSHWNNGDFGLAAPDLEPYKVVDIYTQAELDQLEAVQDKPIVRPWLQAFTASYLGSGNYKEYDAQAYQDQIDALAKHGVNEYLFWNAANEYNPNVDYK</sequence>
<keyword evidence="1" id="KW-0472">Membrane</keyword>
<feature type="domain" description="DUF4015" evidence="2">
    <location>
        <begin position="99"/>
        <end position="423"/>
    </location>
</feature>
<dbReference type="InterPro" id="IPR017853">
    <property type="entry name" value="GH"/>
</dbReference>
<organism evidence="3 4">
    <name type="scientific">Aerococcus sanguinicola</name>
    <dbReference type="NCBI Taxonomy" id="119206"/>
    <lineage>
        <taxon>Bacteria</taxon>
        <taxon>Bacillati</taxon>
        <taxon>Bacillota</taxon>
        <taxon>Bacilli</taxon>
        <taxon>Lactobacillales</taxon>
        <taxon>Aerococcaceae</taxon>
        <taxon>Aerococcus</taxon>
    </lineage>
</organism>
<dbReference type="SUPFAM" id="SSF51445">
    <property type="entry name" value="(Trans)glycosidases"/>
    <property type="match status" value="1"/>
</dbReference>
<dbReference type="OrthoDB" id="9774125at2"/>
<evidence type="ECO:0000313" key="3">
    <source>
        <dbReference type="EMBL" id="PKZ21511.1"/>
    </source>
</evidence>
<dbReference type="RefSeq" id="WP_083272389.1">
    <property type="nucleotide sequence ID" value="NZ_JASOJS010000003.1"/>
</dbReference>
<dbReference type="Pfam" id="PF13200">
    <property type="entry name" value="DUF4015"/>
    <property type="match status" value="1"/>
</dbReference>
<feature type="transmembrane region" description="Helical" evidence="1">
    <location>
        <begin position="21"/>
        <end position="42"/>
    </location>
</feature>
<keyword evidence="1" id="KW-0812">Transmembrane</keyword>
<dbReference type="AlphaFoldDB" id="A0A2I1MN41"/>
<name>A0A2I1MN41_9LACT</name>
<accession>A0A2I1MN41</accession>
<dbReference type="EMBL" id="PKGY01000003">
    <property type="protein sequence ID" value="PKZ21511.1"/>
    <property type="molecule type" value="Genomic_DNA"/>
</dbReference>
<gene>
    <name evidence="3" type="ORF">CYJ28_06270</name>
</gene>
<keyword evidence="1" id="KW-1133">Transmembrane helix</keyword>
<protein>
    <submittedName>
        <fullName evidence="3">Sugar fermentation stimulation protein</fullName>
    </submittedName>
</protein>
<proteinExistence type="predicted"/>
<dbReference type="InterPro" id="IPR025275">
    <property type="entry name" value="DUF4015"/>
</dbReference>
<evidence type="ECO:0000256" key="1">
    <source>
        <dbReference type="SAM" id="Phobius"/>
    </source>
</evidence>
<evidence type="ECO:0000259" key="2">
    <source>
        <dbReference type="Pfam" id="PF13200"/>
    </source>
</evidence>
<evidence type="ECO:0000313" key="4">
    <source>
        <dbReference type="Proteomes" id="UP000234239"/>
    </source>
</evidence>
<dbReference type="Gene3D" id="3.20.20.80">
    <property type="entry name" value="Glycosidases"/>
    <property type="match status" value="1"/>
</dbReference>
<dbReference type="Proteomes" id="UP000234239">
    <property type="component" value="Unassembled WGS sequence"/>
</dbReference>
<comment type="caution">
    <text evidence="3">The sequence shown here is derived from an EMBL/GenBank/DDBJ whole genome shotgun (WGS) entry which is preliminary data.</text>
</comment>
<reference evidence="3 4" key="1">
    <citation type="submission" date="2017-12" db="EMBL/GenBank/DDBJ databases">
        <title>Phylogenetic diversity of female urinary microbiome.</title>
        <authorList>
            <person name="Thomas-White K."/>
            <person name="Wolfe A.J."/>
        </authorList>
    </citation>
    <scope>NUCLEOTIDE SEQUENCE [LARGE SCALE GENOMIC DNA]</scope>
    <source>
        <strain evidence="3 4">UMB0139</strain>
    </source>
</reference>